<dbReference type="Proteomes" id="UP001314229">
    <property type="component" value="Unassembled WGS sequence"/>
</dbReference>
<evidence type="ECO:0000313" key="2">
    <source>
        <dbReference type="EMBL" id="CAK6960106.1"/>
    </source>
</evidence>
<dbReference type="AlphaFoldDB" id="A0AAV1NPC6"/>
<evidence type="ECO:0000313" key="3">
    <source>
        <dbReference type="Proteomes" id="UP001314229"/>
    </source>
</evidence>
<accession>A0AAV1NPC6</accession>
<sequence length="120" mass="13549">MVLEYEFGELWLYQLDGGESLGPSTLVTLLNAEDWGVMKMMINMVVSRNKKGEEDMSDKENVDVTMFDTDSCSEEAEVEVGEEEKKKENGKRPLRKTGKRPTTGIRFNDAELGKLKIILG</sequence>
<organism evidence="2 3">
    <name type="scientific">Scomber scombrus</name>
    <name type="common">Atlantic mackerel</name>
    <name type="synonym">Scomber vernalis</name>
    <dbReference type="NCBI Taxonomy" id="13677"/>
    <lineage>
        <taxon>Eukaryota</taxon>
        <taxon>Metazoa</taxon>
        <taxon>Chordata</taxon>
        <taxon>Craniata</taxon>
        <taxon>Vertebrata</taxon>
        <taxon>Euteleostomi</taxon>
        <taxon>Actinopterygii</taxon>
        <taxon>Neopterygii</taxon>
        <taxon>Teleostei</taxon>
        <taxon>Neoteleostei</taxon>
        <taxon>Acanthomorphata</taxon>
        <taxon>Pelagiaria</taxon>
        <taxon>Scombriformes</taxon>
        <taxon>Scombridae</taxon>
        <taxon>Scomber</taxon>
    </lineage>
</organism>
<evidence type="ECO:0000256" key="1">
    <source>
        <dbReference type="SAM" id="MobiDB-lite"/>
    </source>
</evidence>
<feature type="region of interest" description="Disordered" evidence="1">
    <location>
        <begin position="70"/>
        <end position="105"/>
    </location>
</feature>
<dbReference type="EMBL" id="CAWUFR010000043">
    <property type="protein sequence ID" value="CAK6960106.1"/>
    <property type="molecule type" value="Genomic_DNA"/>
</dbReference>
<feature type="compositionally biased region" description="Acidic residues" evidence="1">
    <location>
        <begin position="71"/>
        <end position="82"/>
    </location>
</feature>
<keyword evidence="3" id="KW-1185">Reference proteome</keyword>
<reference evidence="2 3" key="1">
    <citation type="submission" date="2024-01" db="EMBL/GenBank/DDBJ databases">
        <authorList>
            <person name="Alioto T."/>
            <person name="Alioto T."/>
            <person name="Gomez Garrido J."/>
        </authorList>
    </citation>
    <scope>NUCLEOTIDE SEQUENCE [LARGE SCALE GENOMIC DNA]</scope>
</reference>
<protein>
    <submittedName>
        <fullName evidence="2">Uncharacterized protein LOC126386266</fullName>
    </submittedName>
</protein>
<name>A0AAV1NPC6_SCOSC</name>
<gene>
    <name evidence="2" type="ORF">FSCOSCO3_A035610</name>
</gene>
<comment type="caution">
    <text evidence="2">The sequence shown here is derived from an EMBL/GenBank/DDBJ whole genome shotgun (WGS) entry which is preliminary data.</text>
</comment>
<proteinExistence type="predicted"/>